<protein>
    <submittedName>
        <fullName evidence="1">4862_t:CDS:1</fullName>
    </submittedName>
</protein>
<gene>
    <name evidence="1" type="ORF">GMARGA_LOCUS5021</name>
</gene>
<comment type="caution">
    <text evidence="1">The sequence shown here is derived from an EMBL/GenBank/DDBJ whole genome shotgun (WGS) entry which is preliminary data.</text>
</comment>
<dbReference type="Proteomes" id="UP000789901">
    <property type="component" value="Unassembled WGS sequence"/>
</dbReference>
<keyword evidence="2" id="KW-1185">Reference proteome</keyword>
<organism evidence="1 2">
    <name type="scientific">Gigaspora margarita</name>
    <dbReference type="NCBI Taxonomy" id="4874"/>
    <lineage>
        <taxon>Eukaryota</taxon>
        <taxon>Fungi</taxon>
        <taxon>Fungi incertae sedis</taxon>
        <taxon>Mucoromycota</taxon>
        <taxon>Glomeromycotina</taxon>
        <taxon>Glomeromycetes</taxon>
        <taxon>Diversisporales</taxon>
        <taxon>Gigasporaceae</taxon>
        <taxon>Gigaspora</taxon>
    </lineage>
</organism>
<evidence type="ECO:0000313" key="1">
    <source>
        <dbReference type="EMBL" id="CAG8561062.1"/>
    </source>
</evidence>
<accession>A0ABN7UCA4</accession>
<dbReference type="EMBL" id="CAJVQB010002071">
    <property type="protein sequence ID" value="CAG8561062.1"/>
    <property type="molecule type" value="Genomic_DNA"/>
</dbReference>
<name>A0ABN7UCA4_GIGMA</name>
<feature type="non-terminal residue" evidence="1">
    <location>
        <position position="56"/>
    </location>
</feature>
<proteinExistence type="predicted"/>
<sequence length="56" mass="6578">MPVSETLFLQEIEEPEPEETIDVFFEDWVSAIHKVWDKNDQKDRNQMTAADLEAIV</sequence>
<reference evidence="1 2" key="1">
    <citation type="submission" date="2021-06" db="EMBL/GenBank/DDBJ databases">
        <authorList>
            <person name="Kallberg Y."/>
            <person name="Tangrot J."/>
            <person name="Rosling A."/>
        </authorList>
    </citation>
    <scope>NUCLEOTIDE SEQUENCE [LARGE SCALE GENOMIC DNA]</scope>
    <source>
        <strain evidence="1 2">120-4 pot B 10/14</strain>
    </source>
</reference>
<evidence type="ECO:0000313" key="2">
    <source>
        <dbReference type="Proteomes" id="UP000789901"/>
    </source>
</evidence>